<evidence type="ECO:0000313" key="7">
    <source>
        <dbReference type="EMBL" id="KAL0572008.1"/>
    </source>
</evidence>
<keyword evidence="6" id="KW-0187">Copper transport</keyword>
<keyword evidence="4 6" id="KW-1133">Transmembrane helix</keyword>
<keyword evidence="6" id="KW-0406">Ion transport</keyword>
<accession>A0ABR3F9U3</accession>
<keyword evidence="6" id="KW-0813">Transport</keyword>
<dbReference type="InterPro" id="IPR007274">
    <property type="entry name" value="Cop_transporter"/>
</dbReference>
<reference evidence="7 8" key="1">
    <citation type="submission" date="2024-02" db="EMBL/GenBank/DDBJ databases">
        <title>A draft genome for the cacao thread blight pathogen Marasmius crinis-equi.</title>
        <authorList>
            <person name="Cohen S.P."/>
            <person name="Baruah I.K."/>
            <person name="Amoako-Attah I."/>
            <person name="Bukari Y."/>
            <person name="Meinhardt L.W."/>
            <person name="Bailey B.A."/>
        </authorList>
    </citation>
    <scope>NUCLEOTIDE SEQUENCE [LARGE SCALE GENOMIC DNA]</scope>
    <source>
        <strain evidence="7 8">GH-76</strain>
    </source>
</reference>
<dbReference type="PANTHER" id="PTHR12483:SF73">
    <property type="entry name" value="COPPER TRANSPORT PROTEIN CTR3"/>
    <property type="match status" value="1"/>
</dbReference>
<gene>
    <name evidence="7" type="primary">ctr4</name>
    <name evidence="7" type="ORF">V5O48_009949</name>
</gene>
<dbReference type="PANTHER" id="PTHR12483">
    <property type="entry name" value="SOLUTE CARRIER FAMILY 31 COPPER TRANSPORTERS"/>
    <property type="match status" value="1"/>
</dbReference>
<dbReference type="EMBL" id="JBAHYK010000685">
    <property type="protein sequence ID" value="KAL0572008.1"/>
    <property type="molecule type" value="Genomic_DNA"/>
</dbReference>
<evidence type="ECO:0000256" key="1">
    <source>
        <dbReference type="ARBA" id="ARBA00004141"/>
    </source>
</evidence>
<dbReference type="Proteomes" id="UP001465976">
    <property type="component" value="Unassembled WGS sequence"/>
</dbReference>
<evidence type="ECO:0000256" key="3">
    <source>
        <dbReference type="ARBA" id="ARBA00022692"/>
    </source>
</evidence>
<keyword evidence="6" id="KW-0186">Copper</keyword>
<keyword evidence="5 6" id="KW-0472">Membrane</keyword>
<evidence type="ECO:0000256" key="6">
    <source>
        <dbReference type="RuleBase" id="RU367022"/>
    </source>
</evidence>
<evidence type="ECO:0000256" key="4">
    <source>
        <dbReference type="ARBA" id="ARBA00022989"/>
    </source>
</evidence>
<protein>
    <recommendedName>
        <fullName evidence="6">Copper transport protein</fullName>
    </recommendedName>
</protein>
<keyword evidence="8" id="KW-1185">Reference proteome</keyword>
<organism evidence="7 8">
    <name type="scientific">Marasmius crinis-equi</name>
    <dbReference type="NCBI Taxonomy" id="585013"/>
    <lineage>
        <taxon>Eukaryota</taxon>
        <taxon>Fungi</taxon>
        <taxon>Dikarya</taxon>
        <taxon>Basidiomycota</taxon>
        <taxon>Agaricomycotina</taxon>
        <taxon>Agaricomycetes</taxon>
        <taxon>Agaricomycetidae</taxon>
        <taxon>Agaricales</taxon>
        <taxon>Marasmiineae</taxon>
        <taxon>Marasmiaceae</taxon>
        <taxon>Marasmius</taxon>
    </lineage>
</organism>
<evidence type="ECO:0000313" key="8">
    <source>
        <dbReference type="Proteomes" id="UP001465976"/>
    </source>
</evidence>
<evidence type="ECO:0000256" key="5">
    <source>
        <dbReference type="ARBA" id="ARBA00023136"/>
    </source>
</evidence>
<sequence>MDWHIHSAGEYAGSLIGLFFLVILVEGVRRLGREYDKRIIIQQRAVVLNSLQGPELVSKEYSTPQADMVEIKFGILPFLAHFPLLTDLDRPTLGQQALRSLFHTVQFGAGYMLMLLAMYYNGGVILAIFVGAYAGHFLTGRDTLGYAESPHKEACCGA</sequence>
<evidence type="ECO:0000256" key="2">
    <source>
        <dbReference type="ARBA" id="ARBA00006921"/>
    </source>
</evidence>
<comment type="similarity">
    <text evidence="2 6">Belongs to the copper transporter (Ctr) (TC 1.A.56) family. SLC31A subfamily.</text>
</comment>
<comment type="subcellular location">
    <subcellularLocation>
        <location evidence="1 6">Membrane</location>
        <topology evidence="1 6">Multi-pass membrane protein</topology>
    </subcellularLocation>
</comment>
<proteinExistence type="inferred from homology"/>
<comment type="caution">
    <text evidence="7">The sequence shown here is derived from an EMBL/GenBank/DDBJ whole genome shotgun (WGS) entry which is preliminary data.</text>
</comment>
<dbReference type="Pfam" id="PF04145">
    <property type="entry name" value="Ctr"/>
    <property type="match status" value="1"/>
</dbReference>
<name>A0ABR3F9U3_9AGAR</name>
<feature type="transmembrane region" description="Helical" evidence="6">
    <location>
        <begin position="109"/>
        <end position="134"/>
    </location>
</feature>
<feature type="transmembrane region" description="Helical" evidence="6">
    <location>
        <begin position="12"/>
        <end position="28"/>
    </location>
</feature>
<keyword evidence="3 6" id="KW-0812">Transmembrane</keyword>